<dbReference type="InterPro" id="IPR036390">
    <property type="entry name" value="WH_DNA-bd_sf"/>
</dbReference>
<dbReference type="PANTHER" id="PTHR30154">
    <property type="entry name" value="LEUCINE-RESPONSIVE REGULATORY PROTEIN"/>
    <property type="match status" value="1"/>
</dbReference>
<comment type="caution">
    <text evidence="5">The sequence shown here is derived from an EMBL/GenBank/DDBJ whole genome shotgun (WGS) entry which is preliminary data.</text>
</comment>
<dbReference type="InterPro" id="IPR019887">
    <property type="entry name" value="Tscrpt_reg_AsnC/Lrp_C"/>
</dbReference>
<dbReference type="Gene3D" id="3.30.70.920">
    <property type="match status" value="1"/>
</dbReference>
<dbReference type="InterPro" id="IPR036388">
    <property type="entry name" value="WH-like_DNA-bd_sf"/>
</dbReference>
<accession>A0ABU6MHK3</accession>
<name>A0ABU6MHK3_9BACI</name>
<evidence type="ECO:0000259" key="4">
    <source>
        <dbReference type="PROSITE" id="PS50956"/>
    </source>
</evidence>
<keyword evidence="1" id="KW-0805">Transcription regulation</keyword>
<keyword evidence="2" id="KW-0238">DNA-binding</keyword>
<dbReference type="InterPro" id="IPR011008">
    <property type="entry name" value="Dimeric_a/b-barrel"/>
</dbReference>
<keyword evidence="6" id="KW-1185">Reference proteome</keyword>
<dbReference type="SUPFAM" id="SSF54909">
    <property type="entry name" value="Dimeric alpha+beta barrel"/>
    <property type="match status" value="1"/>
</dbReference>
<evidence type="ECO:0000256" key="2">
    <source>
        <dbReference type="ARBA" id="ARBA00023125"/>
    </source>
</evidence>
<organism evidence="5 6">
    <name type="scientific">Heyndrickxia acidicola</name>
    <dbReference type="NCBI Taxonomy" id="209389"/>
    <lineage>
        <taxon>Bacteria</taxon>
        <taxon>Bacillati</taxon>
        <taxon>Bacillota</taxon>
        <taxon>Bacilli</taxon>
        <taxon>Bacillales</taxon>
        <taxon>Bacillaceae</taxon>
        <taxon>Heyndrickxia</taxon>
    </lineage>
</organism>
<evidence type="ECO:0000256" key="1">
    <source>
        <dbReference type="ARBA" id="ARBA00023015"/>
    </source>
</evidence>
<dbReference type="PANTHER" id="PTHR30154:SF34">
    <property type="entry name" value="TRANSCRIPTIONAL REGULATOR AZLB"/>
    <property type="match status" value="1"/>
</dbReference>
<dbReference type="PROSITE" id="PS50956">
    <property type="entry name" value="HTH_ASNC_2"/>
    <property type="match status" value="1"/>
</dbReference>
<sequence>MDYNLDEWDKGIIQCLSKDGRISFTEIASTLNVTEKTIRLRYKNLVDNGIISVVGVVNPVSIGIKAGAILQLKVIPQGMDQAIEALKSFREIRFITMTSGPYPLLAQIAVPGQDDITQLIHRINKLPFITEINTIIQHEVYKTSYDYF</sequence>
<dbReference type="EMBL" id="JARMAB010000008">
    <property type="protein sequence ID" value="MED1202742.1"/>
    <property type="molecule type" value="Genomic_DNA"/>
</dbReference>
<dbReference type="SMART" id="SM00344">
    <property type="entry name" value="HTH_ASNC"/>
    <property type="match status" value="1"/>
</dbReference>
<keyword evidence="3" id="KW-0804">Transcription</keyword>
<dbReference type="Proteomes" id="UP001341444">
    <property type="component" value="Unassembled WGS sequence"/>
</dbReference>
<protein>
    <submittedName>
        <fullName evidence="5">AsnC family transcriptional regulator</fullName>
    </submittedName>
</protein>
<feature type="domain" description="HTH asnC-type" evidence="4">
    <location>
        <begin position="5"/>
        <end position="65"/>
    </location>
</feature>
<dbReference type="SUPFAM" id="SSF46785">
    <property type="entry name" value="Winged helix' DNA-binding domain"/>
    <property type="match status" value="1"/>
</dbReference>
<reference evidence="5 6" key="1">
    <citation type="submission" date="2023-03" db="EMBL/GenBank/DDBJ databases">
        <title>Bacillus Genome Sequencing.</title>
        <authorList>
            <person name="Dunlap C."/>
        </authorList>
    </citation>
    <scope>NUCLEOTIDE SEQUENCE [LARGE SCALE GENOMIC DNA]</scope>
    <source>
        <strain evidence="5 6">B-23453</strain>
    </source>
</reference>
<gene>
    <name evidence="5" type="ORF">P4T90_06515</name>
</gene>
<dbReference type="Pfam" id="PF13404">
    <property type="entry name" value="HTH_AsnC-type"/>
    <property type="match status" value="1"/>
</dbReference>
<dbReference type="Pfam" id="PF01037">
    <property type="entry name" value="AsnC_trans_reg"/>
    <property type="match status" value="1"/>
</dbReference>
<dbReference type="InterPro" id="IPR019888">
    <property type="entry name" value="Tscrpt_reg_AsnC-like"/>
</dbReference>
<dbReference type="RefSeq" id="WP_066267695.1">
    <property type="nucleotide sequence ID" value="NZ_JARMAB010000008.1"/>
</dbReference>
<dbReference type="PRINTS" id="PR00033">
    <property type="entry name" value="HTHASNC"/>
</dbReference>
<evidence type="ECO:0000256" key="3">
    <source>
        <dbReference type="ARBA" id="ARBA00023163"/>
    </source>
</evidence>
<dbReference type="Gene3D" id="1.10.10.10">
    <property type="entry name" value="Winged helix-like DNA-binding domain superfamily/Winged helix DNA-binding domain"/>
    <property type="match status" value="1"/>
</dbReference>
<evidence type="ECO:0000313" key="6">
    <source>
        <dbReference type="Proteomes" id="UP001341444"/>
    </source>
</evidence>
<evidence type="ECO:0000313" key="5">
    <source>
        <dbReference type="EMBL" id="MED1202742.1"/>
    </source>
</evidence>
<dbReference type="InterPro" id="IPR000485">
    <property type="entry name" value="AsnC-type_HTH_dom"/>
</dbReference>
<proteinExistence type="predicted"/>